<proteinExistence type="predicted"/>
<dbReference type="GeneID" id="27694234"/>
<keyword evidence="2" id="KW-1185">Reference proteome</keyword>
<gene>
    <name evidence="1" type="ORF">Z519_01306</name>
</gene>
<evidence type="ECO:0000313" key="1">
    <source>
        <dbReference type="EMBL" id="KIW97722.1"/>
    </source>
</evidence>
<organism evidence="1 2">
    <name type="scientific">Cladophialophora bantiana (strain ATCC 10958 / CBS 173.52 / CDC B-1940 / NIH 8579)</name>
    <name type="common">Xylohypha bantiana</name>
    <dbReference type="NCBI Taxonomy" id="1442370"/>
    <lineage>
        <taxon>Eukaryota</taxon>
        <taxon>Fungi</taxon>
        <taxon>Dikarya</taxon>
        <taxon>Ascomycota</taxon>
        <taxon>Pezizomycotina</taxon>
        <taxon>Eurotiomycetes</taxon>
        <taxon>Chaetothyriomycetidae</taxon>
        <taxon>Chaetothyriales</taxon>
        <taxon>Herpotrichiellaceae</taxon>
        <taxon>Cladophialophora</taxon>
    </lineage>
</organism>
<accession>A0A0D2GH89</accession>
<reference evidence="1" key="1">
    <citation type="submission" date="2015-01" db="EMBL/GenBank/DDBJ databases">
        <title>The Genome Sequence of Cladophialophora bantiana CBS 173.52.</title>
        <authorList>
            <consortium name="The Broad Institute Genomics Platform"/>
            <person name="Cuomo C."/>
            <person name="de Hoog S."/>
            <person name="Gorbushina A."/>
            <person name="Stielow B."/>
            <person name="Teixiera M."/>
            <person name="Abouelleil A."/>
            <person name="Chapman S.B."/>
            <person name="Priest M."/>
            <person name="Young S.K."/>
            <person name="Wortman J."/>
            <person name="Nusbaum C."/>
            <person name="Birren B."/>
        </authorList>
    </citation>
    <scope>NUCLEOTIDE SEQUENCE [LARGE SCALE GENOMIC DNA]</scope>
    <source>
        <strain evidence="1">CBS 173.52</strain>
    </source>
</reference>
<dbReference type="EMBL" id="KN846981">
    <property type="protein sequence ID" value="KIW97722.1"/>
    <property type="molecule type" value="Genomic_DNA"/>
</dbReference>
<dbReference type="OrthoDB" id="4143513at2759"/>
<name>A0A0D2GH89_CLAB1</name>
<evidence type="ECO:0000313" key="2">
    <source>
        <dbReference type="Proteomes" id="UP000053789"/>
    </source>
</evidence>
<dbReference type="VEuPathDB" id="FungiDB:Z519_01306"/>
<dbReference type="AlphaFoldDB" id="A0A0D2GH89"/>
<dbReference type="RefSeq" id="XP_016624391.1">
    <property type="nucleotide sequence ID" value="XM_016759063.1"/>
</dbReference>
<dbReference type="HOGENOM" id="CLU_1562711_0_0_1"/>
<sequence length="171" mass="18889">MFETKESRASRGKKTAFEYKGKPVDSNKLARLAKGLVSKFPGRSNDKAAVRPKIAPRIFIMWNMPYGALRYSQRSPIDHVSPIAIGFTPAGKSDIFLYQFSLSAYKTARHWRKGLHDWTLGLLDLNKYMENLSVSAAGAPGSPGASPDAEQHHVPASQWLVDGVTPSIVFN</sequence>
<dbReference type="Proteomes" id="UP000053789">
    <property type="component" value="Unassembled WGS sequence"/>
</dbReference>
<protein>
    <submittedName>
        <fullName evidence="1">Uncharacterized protein</fullName>
    </submittedName>
</protein>